<reference evidence="1 2" key="1">
    <citation type="submission" date="2015-10" db="EMBL/GenBank/DDBJ databases">
        <title>Butyribacter intestini gen. nov., sp. nov., a butyric acid-producing bacterium of the family Lachnospiraceae isolated from the human faeces.</title>
        <authorList>
            <person name="Zou Y."/>
            <person name="Xue W."/>
            <person name="Luo G."/>
            <person name="Lv M."/>
        </authorList>
    </citation>
    <scope>NUCLEOTIDE SEQUENCE [LARGE SCALE GENOMIC DNA]</scope>
    <source>
        <strain evidence="1 2">TF01-11</strain>
    </source>
</reference>
<comment type="caution">
    <text evidence="1">The sequence shown here is derived from an EMBL/GenBank/DDBJ whole genome shotgun (WGS) entry which is preliminary data.</text>
</comment>
<name>A0AAW3JTT1_9FIRM</name>
<keyword evidence="2" id="KW-1185">Reference proteome</keyword>
<proteinExistence type="predicted"/>
<sequence>MKMEKEALAYAVELAEPHIKEVNGEFYSDKVLKRLVHNPKAEAIKLTTLRSLVDYIKSGTDIMSDKMIIHVESPTVVSLYSCLDLDRGREYIASVYAELPSFPFGKFIEHERFLIGVQSTFISNNDKELLLKFAGTVENGTIASYGDDGVTQKATVKTGVASKSDAVIPSPVKLKPYRTFTEVEQPESSFIFRMKEDKYEGIQCALFEADGGAWKLHAMENIQEYLEEQLDNLSGFTIIS</sequence>
<accession>A0AAW3JTT1</accession>
<dbReference type="EMBL" id="LLKB01000005">
    <property type="protein sequence ID" value="KQC85458.1"/>
    <property type="molecule type" value="Genomic_DNA"/>
</dbReference>
<protein>
    <submittedName>
        <fullName evidence="1">Uncharacterized protein</fullName>
    </submittedName>
</protein>
<gene>
    <name evidence="1" type="ORF">APZ18_12320</name>
</gene>
<evidence type="ECO:0000313" key="1">
    <source>
        <dbReference type="EMBL" id="KQC85458.1"/>
    </source>
</evidence>
<organism evidence="1 2">
    <name type="scientific">Butyribacter intestini</name>
    <dbReference type="NCBI Taxonomy" id="1703332"/>
    <lineage>
        <taxon>Bacteria</taxon>
        <taxon>Bacillati</taxon>
        <taxon>Bacillota</taxon>
        <taxon>Clostridia</taxon>
        <taxon>Lachnospirales</taxon>
        <taxon>Lachnospiraceae</taxon>
        <taxon>Butyribacter</taxon>
    </lineage>
</organism>
<evidence type="ECO:0000313" key="2">
    <source>
        <dbReference type="Proteomes" id="UP000050833"/>
    </source>
</evidence>
<dbReference type="AlphaFoldDB" id="A0AAW3JTT1"/>
<dbReference type="Proteomes" id="UP000050833">
    <property type="component" value="Unassembled WGS sequence"/>
</dbReference>